<accession>K0SM20</accession>
<dbReference type="Proteomes" id="UP000266841">
    <property type="component" value="Unassembled WGS sequence"/>
</dbReference>
<name>K0SM20_THAOC</name>
<gene>
    <name evidence="2" type="ORF">THAOC_17428</name>
</gene>
<feature type="non-terminal residue" evidence="2">
    <location>
        <position position="171"/>
    </location>
</feature>
<keyword evidence="3" id="KW-1185">Reference proteome</keyword>
<evidence type="ECO:0000256" key="1">
    <source>
        <dbReference type="SAM" id="MobiDB-lite"/>
    </source>
</evidence>
<evidence type="ECO:0000313" key="3">
    <source>
        <dbReference type="Proteomes" id="UP000266841"/>
    </source>
</evidence>
<dbReference type="AlphaFoldDB" id="K0SM20"/>
<dbReference type="EMBL" id="AGNL01019227">
    <property type="protein sequence ID" value="EJK61986.1"/>
    <property type="molecule type" value="Genomic_DNA"/>
</dbReference>
<organism evidence="2 3">
    <name type="scientific">Thalassiosira oceanica</name>
    <name type="common">Marine diatom</name>
    <dbReference type="NCBI Taxonomy" id="159749"/>
    <lineage>
        <taxon>Eukaryota</taxon>
        <taxon>Sar</taxon>
        <taxon>Stramenopiles</taxon>
        <taxon>Ochrophyta</taxon>
        <taxon>Bacillariophyta</taxon>
        <taxon>Coscinodiscophyceae</taxon>
        <taxon>Thalassiosirophycidae</taxon>
        <taxon>Thalassiosirales</taxon>
        <taxon>Thalassiosiraceae</taxon>
        <taxon>Thalassiosira</taxon>
    </lineage>
</organism>
<protein>
    <submittedName>
        <fullName evidence="2">Uncharacterized protein</fullName>
    </submittedName>
</protein>
<sequence>MQSLSLTASLPCLPQLAHISSPSSATGTQLMIKDACDFRMVVGGRGLGLGQHLTCPAFDRRLLVAFELKPIGDFVEADTYPRPPLALPVFPSLPLAFPLLGGTGAERAALPPHPRRDVVAWWQPAATDGEMSSPPAAPSAGRLGRFDLFPVPRSADRPGDRSRGKRTTVVS</sequence>
<reference evidence="2 3" key="1">
    <citation type="journal article" date="2012" name="Genome Biol.">
        <title>Genome and low-iron response of an oceanic diatom adapted to chronic iron limitation.</title>
        <authorList>
            <person name="Lommer M."/>
            <person name="Specht M."/>
            <person name="Roy A.S."/>
            <person name="Kraemer L."/>
            <person name="Andreson R."/>
            <person name="Gutowska M.A."/>
            <person name="Wolf J."/>
            <person name="Bergner S.V."/>
            <person name="Schilhabel M.B."/>
            <person name="Klostermeier U.C."/>
            <person name="Beiko R.G."/>
            <person name="Rosenstiel P."/>
            <person name="Hippler M."/>
            <person name="Laroche J."/>
        </authorList>
    </citation>
    <scope>NUCLEOTIDE SEQUENCE [LARGE SCALE GENOMIC DNA]</scope>
    <source>
        <strain evidence="2 3">CCMP1005</strain>
    </source>
</reference>
<proteinExistence type="predicted"/>
<evidence type="ECO:0000313" key="2">
    <source>
        <dbReference type="EMBL" id="EJK61986.1"/>
    </source>
</evidence>
<comment type="caution">
    <text evidence="2">The sequence shown here is derived from an EMBL/GenBank/DDBJ whole genome shotgun (WGS) entry which is preliminary data.</text>
</comment>
<feature type="region of interest" description="Disordered" evidence="1">
    <location>
        <begin position="127"/>
        <end position="171"/>
    </location>
</feature>